<feature type="compositionally biased region" description="Polar residues" evidence="9">
    <location>
        <begin position="635"/>
        <end position="661"/>
    </location>
</feature>
<evidence type="ECO:0000256" key="4">
    <source>
        <dbReference type="ARBA" id="ARBA00023242"/>
    </source>
</evidence>
<evidence type="ECO:0000256" key="8">
    <source>
        <dbReference type="PROSITE-ProRule" id="PRU00176"/>
    </source>
</evidence>
<feature type="compositionally biased region" description="Basic and acidic residues" evidence="9">
    <location>
        <begin position="299"/>
        <end position="310"/>
    </location>
</feature>
<evidence type="ECO:0000313" key="11">
    <source>
        <dbReference type="Ensembl" id="ENSMODP00000026104.4"/>
    </source>
</evidence>
<dbReference type="GeneTree" id="ENSGT00390000004860"/>
<reference evidence="11" key="1">
    <citation type="journal article" date="2007" name="Nature">
        <title>Genome of the marsupial Monodelphis domestica reveals innovation in non-coding sequences.</title>
        <authorList>
            <person name="Mikkelsen T.S."/>
            <person name="Wakefield M.J."/>
            <person name="Aken B."/>
            <person name="Amemiya C.T."/>
            <person name="Chang J.L."/>
            <person name="Duke S."/>
            <person name="Garber M."/>
            <person name="Gentles A.J."/>
            <person name="Goodstadt L."/>
            <person name="Heger A."/>
            <person name="Jurka J."/>
            <person name="Kamal M."/>
            <person name="Mauceli E."/>
            <person name="Searle S.M."/>
            <person name="Sharpe T."/>
            <person name="Baker M.L."/>
            <person name="Batzer M.A."/>
            <person name="Benos P.V."/>
            <person name="Belov K."/>
            <person name="Clamp M."/>
            <person name="Cook A."/>
            <person name="Cuff J."/>
            <person name="Das R."/>
            <person name="Davidow L."/>
            <person name="Deakin J.E."/>
            <person name="Fazzari M.J."/>
            <person name="Glass J.L."/>
            <person name="Grabherr M."/>
            <person name="Greally J.M."/>
            <person name="Gu W."/>
            <person name="Hore T.A."/>
            <person name="Huttley G.A."/>
            <person name="Kleber M."/>
            <person name="Jirtle R.L."/>
            <person name="Koina E."/>
            <person name="Lee J.T."/>
            <person name="Mahony S."/>
            <person name="Marra M.A."/>
            <person name="Miller R.D."/>
            <person name="Nicholls R.D."/>
            <person name="Oda M."/>
            <person name="Papenfuss A.T."/>
            <person name="Parra Z.E."/>
            <person name="Pollock D.D."/>
            <person name="Ray D.A."/>
            <person name="Schein J.E."/>
            <person name="Speed T.P."/>
            <person name="Thompson K."/>
            <person name="VandeBerg J.L."/>
            <person name="Wade C.M."/>
            <person name="Walker J.A."/>
            <person name="Waters P.D."/>
            <person name="Webber C."/>
            <person name="Weidman J.R."/>
            <person name="Xie X."/>
            <person name="Zody M.C."/>
            <person name="Baldwin J."/>
            <person name="Abdouelleil A."/>
            <person name="Abdulkadir J."/>
            <person name="Abebe A."/>
            <person name="Abera B."/>
            <person name="Abreu J."/>
            <person name="Acer S.C."/>
            <person name="Aftuck L."/>
            <person name="Alexander A."/>
            <person name="An P."/>
            <person name="Anderson E."/>
            <person name="Anderson S."/>
            <person name="Arachi H."/>
            <person name="Azer M."/>
            <person name="Bachantsang P."/>
            <person name="Barry A."/>
            <person name="Bayul T."/>
            <person name="Berlin A."/>
            <person name="Bessette D."/>
            <person name="Bloom T."/>
            <person name="Bloom T."/>
            <person name="Boguslavskiy L."/>
            <person name="Bonnet C."/>
            <person name="Boukhgalter B."/>
            <person name="Bourzgui I."/>
            <person name="Brown A."/>
            <person name="Cahill P."/>
            <person name="Channer S."/>
            <person name="Cheshatsang Y."/>
            <person name="Chuda L."/>
            <person name="Citroen M."/>
            <person name="Collymore A."/>
            <person name="Cooke P."/>
            <person name="Costello M."/>
            <person name="D'Aco K."/>
            <person name="Daza R."/>
            <person name="De Haan G."/>
            <person name="DeGray S."/>
            <person name="DeMaso C."/>
            <person name="Dhargay N."/>
            <person name="Dooley K."/>
            <person name="Dooley E."/>
            <person name="Doricent M."/>
            <person name="Dorje P."/>
            <person name="Dorjee K."/>
            <person name="Dupes A."/>
            <person name="Elong R."/>
            <person name="Falk J."/>
            <person name="Farina A."/>
            <person name="Faro S."/>
            <person name="Ferguson D."/>
            <person name="Fisher S."/>
            <person name="Foley C.D."/>
            <person name="Franke A."/>
            <person name="Friedrich D."/>
            <person name="Gadbois L."/>
            <person name="Gearin G."/>
            <person name="Gearin C.R."/>
            <person name="Giannoukos G."/>
            <person name="Goode T."/>
            <person name="Graham J."/>
            <person name="Grandbois E."/>
            <person name="Grewal S."/>
            <person name="Gyaltsen K."/>
            <person name="Hafez N."/>
            <person name="Hagos B."/>
            <person name="Hall J."/>
            <person name="Henson C."/>
            <person name="Hollinger A."/>
            <person name="Honan T."/>
            <person name="Huard M.D."/>
            <person name="Hughes L."/>
            <person name="Hurhula B."/>
            <person name="Husby M.E."/>
            <person name="Kamat A."/>
            <person name="Kanga B."/>
            <person name="Kashin S."/>
            <person name="Khazanovich D."/>
            <person name="Kisner P."/>
            <person name="Lance K."/>
            <person name="Lara M."/>
            <person name="Lee W."/>
            <person name="Lennon N."/>
            <person name="Letendre F."/>
            <person name="LeVine R."/>
            <person name="Lipovsky A."/>
            <person name="Liu X."/>
            <person name="Liu J."/>
            <person name="Liu S."/>
            <person name="Lokyitsang T."/>
            <person name="Lokyitsang Y."/>
            <person name="Lubonja R."/>
            <person name="Lui A."/>
            <person name="MacDonald P."/>
            <person name="Magnisalis V."/>
            <person name="Maru K."/>
            <person name="Matthews C."/>
            <person name="McCusker W."/>
            <person name="McDonough S."/>
            <person name="Mehta T."/>
            <person name="Meldrim J."/>
            <person name="Meneus L."/>
            <person name="Mihai O."/>
            <person name="Mihalev A."/>
            <person name="Mihova T."/>
            <person name="Mittelman R."/>
            <person name="Mlenga V."/>
            <person name="Montmayeur A."/>
            <person name="Mulrain L."/>
            <person name="Navidi A."/>
            <person name="Naylor J."/>
            <person name="Negash T."/>
            <person name="Nguyen T."/>
            <person name="Nguyen N."/>
            <person name="Nicol R."/>
            <person name="Norbu C."/>
            <person name="Norbu N."/>
            <person name="Novod N."/>
            <person name="O'Neill B."/>
            <person name="Osman S."/>
            <person name="Markiewicz E."/>
            <person name="Oyono O.L."/>
            <person name="Patti C."/>
            <person name="Phunkhang P."/>
            <person name="Pierre F."/>
            <person name="Priest M."/>
            <person name="Raghuraman S."/>
            <person name="Rege F."/>
            <person name="Reyes R."/>
            <person name="Rise C."/>
            <person name="Rogov P."/>
            <person name="Ross K."/>
            <person name="Ryan E."/>
            <person name="Settipalli S."/>
            <person name="Shea T."/>
            <person name="Sherpa N."/>
            <person name="Shi L."/>
            <person name="Shih D."/>
            <person name="Sparrow T."/>
            <person name="Spaulding J."/>
            <person name="Stalker J."/>
            <person name="Stange-Thomann N."/>
            <person name="Stavropoulos S."/>
            <person name="Stone C."/>
            <person name="Strader C."/>
            <person name="Tesfaye S."/>
            <person name="Thomson T."/>
            <person name="Thoulutsang Y."/>
            <person name="Thoulutsang D."/>
            <person name="Topham K."/>
            <person name="Topping I."/>
            <person name="Tsamla T."/>
            <person name="Vassiliev H."/>
            <person name="Vo A."/>
            <person name="Wangchuk T."/>
            <person name="Wangdi T."/>
            <person name="Weiand M."/>
            <person name="Wilkinson J."/>
            <person name="Wilson A."/>
            <person name="Yadav S."/>
            <person name="Young G."/>
            <person name="Yu Q."/>
            <person name="Zembek L."/>
            <person name="Zhong D."/>
            <person name="Zimmer A."/>
            <person name="Zwirko Z."/>
            <person name="Jaffe D.B."/>
            <person name="Alvarez P."/>
            <person name="Brockman W."/>
            <person name="Butler J."/>
            <person name="Chin C."/>
            <person name="Gnerre S."/>
            <person name="MacCallum I."/>
            <person name="Graves J.A."/>
            <person name="Ponting C.P."/>
            <person name="Breen M."/>
            <person name="Samollow P.B."/>
            <person name="Lander E.S."/>
            <person name="Lindblad-Toh K."/>
        </authorList>
    </citation>
    <scope>NUCLEOTIDE SEQUENCE [LARGE SCALE GENOMIC DNA]</scope>
</reference>
<dbReference type="HOGENOM" id="CLU_008415_0_0_1"/>
<feature type="compositionally biased region" description="Acidic residues" evidence="9">
    <location>
        <begin position="837"/>
        <end position="849"/>
    </location>
</feature>
<evidence type="ECO:0000259" key="10">
    <source>
        <dbReference type="PROSITE" id="PS50102"/>
    </source>
</evidence>
<keyword evidence="4" id="KW-0539">Nucleus</keyword>
<feature type="compositionally biased region" description="Low complexity" evidence="9">
    <location>
        <begin position="776"/>
        <end position="792"/>
    </location>
</feature>
<feature type="region of interest" description="Disordered" evidence="9">
    <location>
        <begin position="479"/>
        <end position="515"/>
    </location>
</feature>
<dbReference type="InterPro" id="IPR034138">
    <property type="entry name" value="NOP8_RRM"/>
</dbReference>
<dbReference type="InParanoid" id="H9H7P4"/>
<dbReference type="GO" id="GO:0003723">
    <property type="term" value="F:RNA binding"/>
    <property type="evidence" value="ECO:0000318"/>
    <property type="project" value="GO_Central"/>
</dbReference>
<dbReference type="STRING" id="13616.ENSMODP00000026104"/>
<gene>
    <name evidence="11" type="primary">NOL8</name>
</gene>
<feature type="region of interest" description="Disordered" evidence="9">
    <location>
        <begin position="226"/>
        <end position="455"/>
    </location>
</feature>
<feature type="compositionally biased region" description="Acidic residues" evidence="9">
    <location>
        <begin position="1079"/>
        <end position="1091"/>
    </location>
</feature>
<evidence type="ECO:0000256" key="6">
    <source>
        <dbReference type="ARBA" id="ARBA00065066"/>
    </source>
</evidence>
<dbReference type="CTD" id="55035"/>
<feature type="compositionally biased region" description="Basic and acidic residues" evidence="9">
    <location>
        <begin position="1051"/>
        <end position="1063"/>
    </location>
</feature>
<feature type="compositionally biased region" description="Basic and acidic residues" evidence="9">
    <location>
        <begin position="758"/>
        <end position="775"/>
    </location>
</feature>
<feature type="compositionally biased region" description="Polar residues" evidence="9">
    <location>
        <begin position="744"/>
        <end position="757"/>
    </location>
</feature>
<dbReference type="InterPro" id="IPR035979">
    <property type="entry name" value="RBD_domain_sf"/>
</dbReference>
<dbReference type="KEGG" id="mdo:100029880"/>
<keyword evidence="3 8" id="KW-0694">RNA-binding</keyword>
<dbReference type="InterPro" id="IPR000504">
    <property type="entry name" value="RRM_dom"/>
</dbReference>
<accession>H9H7P4</accession>
<keyword evidence="12" id="KW-1185">Reference proteome</keyword>
<dbReference type="eggNOG" id="KOG4365">
    <property type="taxonomic scope" value="Eukaryota"/>
</dbReference>
<name>H9H7P4_MONDO</name>
<dbReference type="InterPro" id="IPR012677">
    <property type="entry name" value="Nucleotide-bd_a/b_plait_sf"/>
</dbReference>
<keyword evidence="2" id="KW-0597">Phosphoprotein</keyword>
<proteinExistence type="predicted"/>
<feature type="compositionally biased region" description="Basic and acidic residues" evidence="9">
    <location>
        <begin position="979"/>
        <end position="1006"/>
    </location>
</feature>
<dbReference type="Ensembl" id="ENSMODT00000026569.5">
    <property type="protein sequence ID" value="ENSMODP00000026104.4"/>
    <property type="gene ID" value="ENSMODG00000020877.5"/>
</dbReference>
<feature type="compositionally biased region" description="Acidic residues" evidence="9">
    <location>
        <begin position="445"/>
        <end position="455"/>
    </location>
</feature>
<dbReference type="SMART" id="SM00360">
    <property type="entry name" value="RRM"/>
    <property type="match status" value="1"/>
</dbReference>
<sequence length="1167" mass="129397">MAASGGERRLFVGGLGPTVTQDDVRAQLSRFGAVSSVELVSRVDVLGNPEKTFAYVNVALSEAALQRCLSALNKTAWKGGTLQVQLAKESFLHRLAKERQQAKAKQEQQFSDGPTAGSETSLGKNGILEFHMKAVPGTEVPGHKDWVVSKFGRVLPVLHLRSQNKRKILKYDPSKYCHNLKKFEQDVTNTVSISDLTWKLEGGDDTMSKKRQGQFPAFRNCPPKRAKVGGNHCSPAPPNVAQQPDVQKADLSPVELPTSGSSRHKNSQKPETVFLPASKSPFVRSRNTMSDDDIDSEDELKAMIAEEKKSQKMVFETDSTERDSFEVVSSDFKPSPASSGVKHKRTQASCSNSSHPAESDKEYDSGDTDEIIAGGKNGDQSKNKAKTSPKRKAKPKEKKDCLQNRTDHPSSGHATEIRKGRHSSGNEKESSTKLATKKLPCTPPESEDGSEENLDYDSMMTNCYRLDLTLADLEKLASEGVQKAEDSDDCTEQDLPRRQVPDFSQKKRKASNRRAQCINPSDILASLLEGEEISDRKPPQENMWKSKFQAFKGVGALYEGETLRKPFRDTGGFAHKKGHSWNQEASANSVGKQAFGSNTCSSEEMFPPQDGRETNEVDGLAHCPGKAPRKRQASRDQCSTGQSSTPGSECENGSVSSLSSLDTKKTHRTDLGSDAGMRKPKQGKSDSLPLRPSPGQEPKPVVLKTHAKKPIQVSVERVSAFSRMQGKAPRGSQEETNCPPPQIPSSDAISPPKNSQDNQKRLAALEERKRERELQKQLVRSALSSVDSSLASKPTHIVFGSDSEEETEEKGGSEQPLPENRVKQDLTGKTSGKLFESSEDDEQESDDDEARFQIKPQFEGKAGKKLMNLQSHFGTDDRFRMDARFLESESEEEEEAEEPKKAETNEEAELIAEKKKNLDMIQNLLHIGHPTPKLSKEEMAAKQFRNIVRYDPTRLDHATFERKTDPEEKESKARRRKKREEAEKLPEVSKDLYHSIAADLKDRFRATEPAPGGTGATGPWNETPEELETTEAPSAGLSEFTFSFFGPDSNGAKEEPYKIEARAPGRMAWQQDPRFQDSSSEEEEEEEVEPDDGSREAAGTGEVPLPEKPARRFFFFSENDERLGVGPESFWQGSGSRASSEDWESRTMVLLQDCRKKHKAAKRKAKP</sequence>
<comment type="subunit">
    <text evidence="6">Interacts with the GTP form of RRAGA, RRAGC and RRAGD. Interacts with NIP7. Interacts with DDX18; the interaction is RNA-dependent. Interacts with DDX47; the interaction is RNA-dependent.</text>
</comment>
<dbReference type="PANTHER" id="PTHR48029:SF1">
    <property type="entry name" value="NUCLEOLAR PROTEIN 8"/>
    <property type="match status" value="1"/>
</dbReference>
<evidence type="ECO:0000256" key="1">
    <source>
        <dbReference type="ARBA" id="ARBA00004604"/>
    </source>
</evidence>
<feature type="compositionally biased region" description="Polar residues" evidence="9">
    <location>
        <begin position="580"/>
        <end position="602"/>
    </location>
</feature>
<feature type="domain" description="RRM" evidence="10">
    <location>
        <begin position="8"/>
        <end position="89"/>
    </location>
</feature>
<dbReference type="OMA" id="RNIMKYD"/>
<evidence type="ECO:0000256" key="7">
    <source>
        <dbReference type="ARBA" id="ARBA00068539"/>
    </source>
</evidence>
<dbReference type="Gene3D" id="3.30.70.330">
    <property type="match status" value="1"/>
</dbReference>
<dbReference type="RefSeq" id="XP_007505872.1">
    <property type="nucleotide sequence ID" value="XM_007505810.3"/>
</dbReference>
<dbReference type="Bgee" id="ENSMODG00000020877">
    <property type="expression patterns" value="Expressed in hindlimb bud and 19 other cell types or tissues"/>
</dbReference>
<dbReference type="GO" id="GO:0005730">
    <property type="term" value="C:nucleolus"/>
    <property type="evidence" value="ECO:0000318"/>
    <property type="project" value="GO_Central"/>
</dbReference>
<feature type="compositionally biased region" description="Basic and acidic residues" evidence="9">
    <location>
        <begin position="953"/>
        <end position="971"/>
    </location>
</feature>
<feature type="compositionally biased region" description="Basic and acidic residues" evidence="9">
    <location>
        <begin position="662"/>
        <end position="671"/>
    </location>
</feature>
<reference evidence="11" key="2">
    <citation type="submission" date="2025-08" db="UniProtKB">
        <authorList>
            <consortium name="Ensembl"/>
        </authorList>
    </citation>
    <scope>IDENTIFICATION</scope>
</reference>
<comment type="subcellular location">
    <subcellularLocation>
        <location evidence="1">Nucleus</location>
        <location evidence="1">Nucleolus</location>
    </subcellularLocation>
</comment>
<protein>
    <recommendedName>
        <fullName evidence="7">Nucleolar protein 8</fullName>
    </recommendedName>
</protein>
<dbReference type="PROSITE" id="PS50102">
    <property type="entry name" value="RRM"/>
    <property type="match status" value="1"/>
</dbReference>
<feature type="compositionally biased region" description="Basic residues" evidence="9">
    <location>
        <begin position="383"/>
        <end position="396"/>
    </location>
</feature>
<evidence type="ECO:0000256" key="3">
    <source>
        <dbReference type="ARBA" id="ARBA00022884"/>
    </source>
</evidence>
<feature type="region of interest" description="Disordered" evidence="9">
    <location>
        <begin position="953"/>
        <end position="1110"/>
    </location>
</feature>
<feature type="compositionally biased region" description="Polar residues" evidence="9">
    <location>
        <begin position="347"/>
        <end position="356"/>
    </location>
</feature>
<dbReference type="CDD" id="cd12226">
    <property type="entry name" value="RRM_NOL8"/>
    <property type="match status" value="1"/>
</dbReference>
<organism evidence="11 12">
    <name type="scientific">Monodelphis domestica</name>
    <name type="common">Gray short-tailed opossum</name>
    <dbReference type="NCBI Taxonomy" id="13616"/>
    <lineage>
        <taxon>Eukaryota</taxon>
        <taxon>Metazoa</taxon>
        <taxon>Chordata</taxon>
        <taxon>Craniata</taxon>
        <taxon>Vertebrata</taxon>
        <taxon>Euteleostomi</taxon>
        <taxon>Mammalia</taxon>
        <taxon>Metatheria</taxon>
        <taxon>Didelphimorphia</taxon>
        <taxon>Didelphidae</taxon>
        <taxon>Monodelphis</taxon>
    </lineage>
</organism>
<feature type="compositionally biased region" description="Acidic residues" evidence="9">
    <location>
        <begin position="888"/>
        <end position="897"/>
    </location>
</feature>
<dbReference type="FunCoup" id="H9H7P4">
    <property type="interactions" value="2259"/>
</dbReference>
<dbReference type="OrthoDB" id="21643at2759"/>
<dbReference type="Proteomes" id="UP000002280">
    <property type="component" value="Unplaced"/>
</dbReference>
<dbReference type="PANTHER" id="PTHR48029">
    <property type="entry name" value="NUCLEOLAR PROTEIN 8"/>
    <property type="match status" value="1"/>
</dbReference>
<feature type="region of interest" description="Disordered" evidence="9">
    <location>
        <begin position="885"/>
        <end position="907"/>
    </location>
</feature>
<dbReference type="GeneID" id="100029880"/>
<evidence type="ECO:0000256" key="9">
    <source>
        <dbReference type="SAM" id="MobiDB-lite"/>
    </source>
</evidence>
<feature type="region of interest" description="Disordered" evidence="9">
    <location>
        <begin position="566"/>
        <end position="868"/>
    </location>
</feature>
<feature type="compositionally biased region" description="Basic and acidic residues" evidence="9">
    <location>
        <begin position="397"/>
        <end position="431"/>
    </location>
</feature>
<evidence type="ECO:0000256" key="5">
    <source>
        <dbReference type="ARBA" id="ARBA00054821"/>
    </source>
</evidence>
<dbReference type="Pfam" id="PF00076">
    <property type="entry name" value="RRM_1"/>
    <property type="match status" value="1"/>
</dbReference>
<dbReference type="SUPFAM" id="SSF54928">
    <property type="entry name" value="RNA-binding domain, RBD"/>
    <property type="match status" value="1"/>
</dbReference>
<evidence type="ECO:0000256" key="2">
    <source>
        <dbReference type="ARBA" id="ARBA00022553"/>
    </source>
</evidence>
<dbReference type="FunFam" id="3.30.70.330:FF:000346">
    <property type="entry name" value="Nucleolar protein 8"/>
    <property type="match status" value="1"/>
</dbReference>
<feature type="region of interest" description="Disordered" evidence="9">
    <location>
        <begin position="1125"/>
        <end position="1144"/>
    </location>
</feature>
<comment type="function">
    <text evidence="5">Plays an essential role in the survival of diffuse-type gastric cancer cells. Acts as a nucleolar anchoring protein for DDX47. May be involved in regulation of gene expression at the post-transcriptional level or in ribosome biogenesis in cancer cells.</text>
</comment>
<reference evidence="11" key="3">
    <citation type="submission" date="2025-09" db="UniProtKB">
        <authorList>
            <consortium name="Ensembl"/>
        </authorList>
    </citation>
    <scope>IDENTIFICATION</scope>
</reference>
<dbReference type="AlphaFoldDB" id="H9H7P4"/>
<dbReference type="GO" id="GO:1902570">
    <property type="term" value="P:protein localization to nucleolus"/>
    <property type="evidence" value="ECO:0000318"/>
    <property type="project" value="GO_Central"/>
</dbReference>
<evidence type="ECO:0000313" key="12">
    <source>
        <dbReference type="Proteomes" id="UP000002280"/>
    </source>
</evidence>
<feature type="region of interest" description="Disordered" evidence="9">
    <location>
        <begin position="102"/>
        <end position="122"/>
    </location>
</feature>